<evidence type="ECO:0008006" key="9">
    <source>
        <dbReference type="Google" id="ProtNLM"/>
    </source>
</evidence>
<feature type="region of interest" description="Disordered" evidence="5">
    <location>
        <begin position="328"/>
        <end position="354"/>
    </location>
</feature>
<feature type="region of interest" description="Disordered" evidence="5">
    <location>
        <begin position="495"/>
        <end position="548"/>
    </location>
</feature>
<proteinExistence type="predicted"/>
<accession>A0ABR0SWA6</accession>
<dbReference type="InterPro" id="IPR045863">
    <property type="entry name" value="CorA_TM1_TM2"/>
</dbReference>
<keyword evidence="2 6" id="KW-0812">Transmembrane</keyword>
<feature type="transmembrane region" description="Helical" evidence="6">
    <location>
        <begin position="796"/>
        <end position="815"/>
    </location>
</feature>
<keyword evidence="4 6" id="KW-0472">Membrane</keyword>
<evidence type="ECO:0000313" key="8">
    <source>
        <dbReference type="Proteomes" id="UP001338125"/>
    </source>
</evidence>
<feature type="transmembrane region" description="Helical" evidence="6">
    <location>
        <begin position="849"/>
        <end position="872"/>
    </location>
</feature>
<evidence type="ECO:0000256" key="3">
    <source>
        <dbReference type="ARBA" id="ARBA00022989"/>
    </source>
</evidence>
<comment type="caution">
    <text evidence="7">The sequence shown here is derived from an EMBL/GenBank/DDBJ whole genome shotgun (WGS) entry which is preliminary data.</text>
</comment>
<protein>
    <recommendedName>
        <fullName evidence="9">Mg2+ transporter protein, CorA-like/Zinc transport protein ZntB</fullName>
    </recommendedName>
</protein>
<evidence type="ECO:0000256" key="5">
    <source>
        <dbReference type="SAM" id="MobiDB-lite"/>
    </source>
</evidence>
<dbReference type="Pfam" id="PF01544">
    <property type="entry name" value="CorA"/>
    <property type="match status" value="1"/>
</dbReference>
<feature type="region of interest" description="Disordered" evidence="5">
    <location>
        <begin position="1"/>
        <end position="23"/>
    </location>
</feature>
<keyword evidence="8" id="KW-1185">Reference proteome</keyword>
<evidence type="ECO:0000313" key="7">
    <source>
        <dbReference type="EMBL" id="KAK5996423.1"/>
    </source>
</evidence>
<gene>
    <name evidence="7" type="ORF">PT974_01757</name>
</gene>
<feature type="compositionally biased region" description="Basic and acidic residues" evidence="5">
    <location>
        <begin position="529"/>
        <end position="548"/>
    </location>
</feature>
<evidence type="ECO:0000256" key="4">
    <source>
        <dbReference type="ARBA" id="ARBA00023136"/>
    </source>
</evidence>
<sequence>MPPNKRSRDAEDNDAGHHVYPLGWPRSQRWNPAYSVPRNSLDPHGSSELIPSRLEEGIRPFQNFERYDTSSSTLVGRQSTGVRSHGVKDGRDAVRDGGGTAQPAEEEFSNLSHWLETLAELYMNNLDNRARWDPRWLNITRRERFQGLSSASITIVDYLAEDSAPRNEQITSKNQLANTLQSRPENCHVRVILVSDLSRFVMGALGQMFSIEPEFWFEHLVNSGYAASDSQLKVFNAVWMNWAARETRFRHRALPGTGQRTEWNIPRRVKAQDWAHLRWGRLGQMHYLGRKGFHENEVDGRLGDGRWVMERDVVLDWYGRLVTKKREAHMTRAKERREKKAKKERKDAPRRSEDETWSRYKATNVYRAYSTFEGLPVNISQWQNRDLRVMAPEAASYWSGTDAQGRKTVVLLFDPVRNMKHEKTHEMTPSLTFMPRAMEIESYSDEELWRTADVDETFLDPPPPRLSIKEQKKAAKAAKKQQLLEKKERLQHQLKHDFDGSIGSNESILDYSSDSTYTDDSDYDEDYEKELRQDYSDPKPHARDRDFARKNSLPTRDLILRYLNSSSTADMLGDESIIPSILTRLLLDDSWRLMAELRQELDHLDSDFSATLYDQLVELIGNSTRQNVYWIRTTLQELCEWGAHLNASSTILASTKDLVSEIEAFNADLQALRTQAEQTLGLLTASMGLAQSSQVIDQTSGINKLTELAFFFIPISFITSVFSMQVHELLAAPPKMWTWGLTLSLVVLATYLIRITLRSPSVRVAVLHCRATIINRFSSNSAGSASRRLNSVGNRAIVKFLFFFFIVMFLAGVIAMAMVLFIFLIFGGLWLGAVATALYFIITRWPEPAVLIPCFIALPLAVAGMAASIYWVDPLLEWMQDWSEGAMLLVKRMLPEKWTLDNVDDDDLAKEGVNTYARQALVLAT</sequence>
<evidence type="ECO:0000256" key="6">
    <source>
        <dbReference type="SAM" id="Phobius"/>
    </source>
</evidence>
<evidence type="ECO:0000256" key="1">
    <source>
        <dbReference type="ARBA" id="ARBA00004141"/>
    </source>
</evidence>
<dbReference type="Proteomes" id="UP001338125">
    <property type="component" value="Unassembled WGS sequence"/>
</dbReference>
<dbReference type="SUPFAM" id="SSF144083">
    <property type="entry name" value="Magnesium transport protein CorA, transmembrane region"/>
    <property type="match status" value="1"/>
</dbReference>
<comment type="subcellular location">
    <subcellularLocation>
        <location evidence="1">Membrane</location>
        <topology evidence="1">Multi-pass membrane protein</topology>
    </subcellularLocation>
</comment>
<feature type="transmembrane region" description="Helical" evidence="6">
    <location>
        <begin position="736"/>
        <end position="753"/>
    </location>
</feature>
<evidence type="ECO:0000256" key="2">
    <source>
        <dbReference type="ARBA" id="ARBA00022692"/>
    </source>
</evidence>
<feature type="compositionally biased region" description="Acidic residues" evidence="5">
    <location>
        <begin position="517"/>
        <end position="528"/>
    </location>
</feature>
<organism evidence="7 8">
    <name type="scientific">Cladobotryum mycophilum</name>
    <dbReference type="NCBI Taxonomy" id="491253"/>
    <lineage>
        <taxon>Eukaryota</taxon>
        <taxon>Fungi</taxon>
        <taxon>Dikarya</taxon>
        <taxon>Ascomycota</taxon>
        <taxon>Pezizomycotina</taxon>
        <taxon>Sordariomycetes</taxon>
        <taxon>Hypocreomycetidae</taxon>
        <taxon>Hypocreales</taxon>
        <taxon>Hypocreaceae</taxon>
        <taxon>Cladobotryum</taxon>
    </lineage>
</organism>
<dbReference type="Gene3D" id="1.20.58.340">
    <property type="entry name" value="Magnesium transport protein CorA, transmembrane region"/>
    <property type="match status" value="1"/>
</dbReference>
<feature type="transmembrane region" description="Helical" evidence="6">
    <location>
        <begin position="821"/>
        <end position="842"/>
    </location>
</feature>
<reference evidence="7 8" key="1">
    <citation type="submission" date="2024-01" db="EMBL/GenBank/DDBJ databases">
        <title>Complete genome of Cladobotryum mycophilum ATHUM6906.</title>
        <authorList>
            <person name="Christinaki A.C."/>
            <person name="Myridakis A.I."/>
            <person name="Kouvelis V.N."/>
        </authorList>
    </citation>
    <scope>NUCLEOTIDE SEQUENCE [LARGE SCALE GENOMIC DNA]</scope>
    <source>
        <strain evidence="7 8">ATHUM6906</strain>
    </source>
</reference>
<feature type="compositionally biased region" description="Basic and acidic residues" evidence="5">
    <location>
        <begin position="328"/>
        <end position="338"/>
    </location>
</feature>
<dbReference type="EMBL" id="JAVFKD010000002">
    <property type="protein sequence ID" value="KAK5996423.1"/>
    <property type="molecule type" value="Genomic_DNA"/>
</dbReference>
<feature type="compositionally biased region" description="Basic and acidic residues" evidence="5">
    <location>
        <begin position="344"/>
        <end position="354"/>
    </location>
</feature>
<feature type="compositionally biased region" description="Basic and acidic residues" evidence="5">
    <location>
        <begin position="1"/>
        <end position="17"/>
    </location>
</feature>
<feature type="region of interest" description="Disordered" evidence="5">
    <location>
        <begin position="76"/>
        <end position="104"/>
    </location>
</feature>
<feature type="compositionally biased region" description="Basic and acidic residues" evidence="5">
    <location>
        <begin position="86"/>
        <end position="95"/>
    </location>
</feature>
<keyword evidence="3 6" id="KW-1133">Transmembrane helix</keyword>
<name>A0ABR0SWA6_9HYPO</name>
<feature type="region of interest" description="Disordered" evidence="5">
    <location>
        <begin position="460"/>
        <end position="482"/>
    </location>
</feature>
<dbReference type="InterPro" id="IPR002523">
    <property type="entry name" value="MgTranspt_CorA/ZnTranspt_ZntB"/>
</dbReference>